<gene>
    <name evidence="2" type="ORF">BBA_09555</name>
</gene>
<proteinExistence type="predicted"/>
<evidence type="ECO:0000313" key="2">
    <source>
        <dbReference type="EMBL" id="EJP61476.1"/>
    </source>
</evidence>
<keyword evidence="1" id="KW-0732">Signal</keyword>
<dbReference type="GeneID" id="19892567"/>
<dbReference type="HOGENOM" id="CLU_2670699_0_0_1"/>
<feature type="signal peptide" evidence="1">
    <location>
        <begin position="1"/>
        <end position="19"/>
    </location>
</feature>
<protein>
    <submittedName>
        <fullName evidence="2">Uncharacterized protein</fullName>
    </submittedName>
</protein>
<dbReference type="AlphaFoldDB" id="J5JC42"/>
<keyword evidence="3" id="KW-1185">Reference proteome</keyword>
<feature type="chain" id="PRO_5003784529" evidence="1">
    <location>
        <begin position="20"/>
        <end position="75"/>
    </location>
</feature>
<dbReference type="RefSeq" id="XP_008602874.1">
    <property type="nucleotide sequence ID" value="XM_008604652.1"/>
</dbReference>
<dbReference type="EMBL" id="JH725207">
    <property type="protein sequence ID" value="EJP61476.1"/>
    <property type="molecule type" value="Genomic_DNA"/>
</dbReference>
<evidence type="ECO:0000256" key="1">
    <source>
        <dbReference type="SAM" id="SignalP"/>
    </source>
</evidence>
<evidence type="ECO:0000313" key="3">
    <source>
        <dbReference type="Proteomes" id="UP000002762"/>
    </source>
</evidence>
<accession>J5JC42</accession>
<sequence length="75" mass="8057">MRFYILLGLAAMAMAAATGELGSDLAPPESLNTTTSDEGTADYDGGNVVYSCYWEGSAPFCRGRCKSGWRECLHI</sequence>
<organism evidence="2 3">
    <name type="scientific">Beauveria bassiana (strain ARSEF 2860)</name>
    <name type="common">White muscardine disease fungus</name>
    <name type="synonym">Tritirachium shiotae</name>
    <dbReference type="NCBI Taxonomy" id="655819"/>
    <lineage>
        <taxon>Eukaryota</taxon>
        <taxon>Fungi</taxon>
        <taxon>Dikarya</taxon>
        <taxon>Ascomycota</taxon>
        <taxon>Pezizomycotina</taxon>
        <taxon>Sordariomycetes</taxon>
        <taxon>Hypocreomycetidae</taxon>
        <taxon>Hypocreales</taxon>
        <taxon>Cordycipitaceae</taxon>
        <taxon>Beauveria</taxon>
    </lineage>
</organism>
<dbReference type="Proteomes" id="UP000002762">
    <property type="component" value="Unassembled WGS sequence"/>
</dbReference>
<name>J5JC42_BEAB2</name>
<reference evidence="2 3" key="1">
    <citation type="journal article" date="2012" name="Sci. Rep.">
        <title>Genomic perspectives on the evolution of fungal entomopathogenicity in Beauveria bassiana.</title>
        <authorList>
            <person name="Xiao G."/>
            <person name="Ying S.H."/>
            <person name="Zheng P."/>
            <person name="Wang Z.L."/>
            <person name="Zhang S."/>
            <person name="Xie X.Q."/>
            <person name="Shang Y."/>
            <person name="St Leger R.J."/>
            <person name="Zhao G.P."/>
            <person name="Wang C."/>
            <person name="Feng M.G."/>
        </authorList>
    </citation>
    <scope>NUCLEOTIDE SEQUENCE [LARGE SCALE GENOMIC DNA]</scope>
    <source>
        <strain evidence="2 3">ARSEF 2860</strain>
    </source>
</reference>
<dbReference type="InParanoid" id="J5JC42"/>